<evidence type="ECO:0000313" key="3">
    <source>
        <dbReference type="Proteomes" id="UP000800082"/>
    </source>
</evidence>
<feature type="chain" id="PRO_5025392343" description="Secreted protein" evidence="1">
    <location>
        <begin position="20"/>
        <end position="94"/>
    </location>
</feature>
<dbReference type="GeneID" id="54348170"/>
<accession>A0A6A5S348</accession>
<evidence type="ECO:0000313" key="2">
    <source>
        <dbReference type="EMBL" id="KAF1933864.1"/>
    </source>
</evidence>
<dbReference type="AlphaFoldDB" id="A0A6A5S348"/>
<keyword evidence="3" id="KW-1185">Reference proteome</keyword>
<keyword evidence="1" id="KW-0732">Signal</keyword>
<reference evidence="2" key="1">
    <citation type="journal article" date="2020" name="Stud. Mycol.">
        <title>101 Dothideomycetes genomes: a test case for predicting lifestyles and emergence of pathogens.</title>
        <authorList>
            <person name="Haridas S."/>
            <person name="Albert R."/>
            <person name="Binder M."/>
            <person name="Bloem J."/>
            <person name="Labutti K."/>
            <person name="Salamov A."/>
            <person name="Andreopoulos B."/>
            <person name="Baker S."/>
            <person name="Barry K."/>
            <person name="Bills G."/>
            <person name="Bluhm B."/>
            <person name="Cannon C."/>
            <person name="Castanera R."/>
            <person name="Culley D."/>
            <person name="Daum C."/>
            <person name="Ezra D."/>
            <person name="Gonzalez J."/>
            <person name="Henrissat B."/>
            <person name="Kuo A."/>
            <person name="Liang C."/>
            <person name="Lipzen A."/>
            <person name="Lutzoni F."/>
            <person name="Magnuson J."/>
            <person name="Mondo S."/>
            <person name="Nolan M."/>
            <person name="Ohm R."/>
            <person name="Pangilinan J."/>
            <person name="Park H.-J."/>
            <person name="Ramirez L."/>
            <person name="Alfaro M."/>
            <person name="Sun H."/>
            <person name="Tritt A."/>
            <person name="Yoshinaga Y."/>
            <person name="Zwiers L.-H."/>
            <person name="Turgeon B."/>
            <person name="Goodwin S."/>
            <person name="Spatafora J."/>
            <person name="Crous P."/>
            <person name="Grigoriev I."/>
        </authorList>
    </citation>
    <scope>NUCLEOTIDE SEQUENCE</scope>
    <source>
        <strain evidence="2">CBS 183.55</strain>
    </source>
</reference>
<dbReference type="RefSeq" id="XP_033454112.1">
    <property type="nucleotide sequence ID" value="XM_033590502.1"/>
</dbReference>
<gene>
    <name evidence="2" type="ORF">M421DRAFT_414917</name>
</gene>
<sequence>MRGISAVLVMLLIIPSTQSHNRSEILPCLLATRGVFFRYRRAGDEAHSRKVTSQVFGDCSSAGVCMPEPPQCAQAVMAHADGFKSRSLACPSLR</sequence>
<feature type="signal peptide" evidence="1">
    <location>
        <begin position="1"/>
        <end position="19"/>
    </location>
</feature>
<dbReference type="EMBL" id="ML978956">
    <property type="protein sequence ID" value="KAF1933864.1"/>
    <property type="molecule type" value="Genomic_DNA"/>
</dbReference>
<name>A0A6A5S348_9PLEO</name>
<protein>
    <recommendedName>
        <fullName evidence="4">Secreted protein</fullName>
    </recommendedName>
</protein>
<evidence type="ECO:0008006" key="4">
    <source>
        <dbReference type="Google" id="ProtNLM"/>
    </source>
</evidence>
<proteinExistence type="predicted"/>
<dbReference type="Proteomes" id="UP000800082">
    <property type="component" value="Unassembled WGS sequence"/>
</dbReference>
<evidence type="ECO:0000256" key="1">
    <source>
        <dbReference type="SAM" id="SignalP"/>
    </source>
</evidence>
<organism evidence="2 3">
    <name type="scientific">Didymella exigua CBS 183.55</name>
    <dbReference type="NCBI Taxonomy" id="1150837"/>
    <lineage>
        <taxon>Eukaryota</taxon>
        <taxon>Fungi</taxon>
        <taxon>Dikarya</taxon>
        <taxon>Ascomycota</taxon>
        <taxon>Pezizomycotina</taxon>
        <taxon>Dothideomycetes</taxon>
        <taxon>Pleosporomycetidae</taxon>
        <taxon>Pleosporales</taxon>
        <taxon>Pleosporineae</taxon>
        <taxon>Didymellaceae</taxon>
        <taxon>Didymella</taxon>
    </lineage>
</organism>